<evidence type="ECO:0000313" key="4">
    <source>
        <dbReference type="EMBL" id="MBW8191848.1"/>
    </source>
</evidence>
<proteinExistence type="predicted"/>
<dbReference type="PANTHER" id="PTHR42646">
    <property type="entry name" value="FLAP ENDONUCLEASE XNI"/>
    <property type="match status" value="1"/>
</dbReference>
<dbReference type="Pfam" id="PF02739">
    <property type="entry name" value="5_3_exonuc_N"/>
    <property type="match status" value="1"/>
</dbReference>
<evidence type="ECO:0000256" key="2">
    <source>
        <dbReference type="ARBA" id="ARBA00022801"/>
    </source>
</evidence>
<organism evidence="4 5">
    <name type="scientific">Neiella holothuriorum</name>
    <dbReference type="NCBI Taxonomy" id="2870530"/>
    <lineage>
        <taxon>Bacteria</taxon>
        <taxon>Pseudomonadati</taxon>
        <taxon>Pseudomonadota</taxon>
        <taxon>Gammaproteobacteria</taxon>
        <taxon>Alteromonadales</taxon>
        <taxon>Echinimonadaceae</taxon>
        <taxon>Neiella</taxon>
    </lineage>
</organism>
<dbReference type="InterPro" id="IPR038969">
    <property type="entry name" value="FEN"/>
</dbReference>
<dbReference type="EMBL" id="JAHZSS010000015">
    <property type="protein sequence ID" value="MBW8191848.1"/>
    <property type="molecule type" value="Genomic_DNA"/>
</dbReference>
<dbReference type="RefSeq" id="WP_220104522.1">
    <property type="nucleotide sequence ID" value="NZ_JAHZSS010000015.1"/>
</dbReference>
<gene>
    <name evidence="4" type="ORF">K0504_12450</name>
</gene>
<dbReference type="Gene3D" id="3.40.50.1010">
    <property type="entry name" value="5'-nuclease"/>
    <property type="match status" value="1"/>
</dbReference>
<dbReference type="SUPFAM" id="SSF88723">
    <property type="entry name" value="PIN domain-like"/>
    <property type="match status" value="1"/>
</dbReference>
<dbReference type="InterPro" id="IPR020046">
    <property type="entry name" value="5-3_exonucl_a-hlix_arch_N"/>
</dbReference>
<dbReference type="InterPro" id="IPR029060">
    <property type="entry name" value="PIN-like_dom_sf"/>
</dbReference>
<keyword evidence="4" id="KW-0255">Endonuclease</keyword>
<accession>A0ABS7EHM6</accession>
<dbReference type="Pfam" id="PF01367">
    <property type="entry name" value="5_3_exonuc"/>
    <property type="match status" value="1"/>
</dbReference>
<dbReference type="InterPro" id="IPR036279">
    <property type="entry name" value="5-3_exonuclease_C_sf"/>
</dbReference>
<comment type="caution">
    <text evidence="4">The sequence shown here is derived from an EMBL/GenBank/DDBJ whole genome shotgun (WGS) entry which is preliminary data.</text>
</comment>
<name>A0ABS7EHM6_9GAMM</name>
<dbReference type="GO" id="GO:0004519">
    <property type="term" value="F:endonuclease activity"/>
    <property type="evidence" value="ECO:0007669"/>
    <property type="project" value="UniProtKB-KW"/>
</dbReference>
<evidence type="ECO:0000313" key="5">
    <source>
        <dbReference type="Proteomes" id="UP001166251"/>
    </source>
</evidence>
<feature type="domain" description="5'-3' exonuclease" evidence="3">
    <location>
        <begin position="5"/>
        <end position="250"/>
    </location>
</feature>
<sequence length="251" mass="28447">MSQTTPVLVLIDAMNLLRRTYAAIEHTDDAIERLKIQSLKQLHRLLQQQHASHAVAVFDGLQPGWRHQLWPSYKASRKPLPATLADGLDEVQEYWLQAGIDSVLPQSDEADDVIATLAVKATKHQVMVHIVSTDQGFYQLLNEHIHQYDCFAKQWLTPEHYQQKFGIHQQQWPKYKALTGESSSDIPGISGFGPATAKAFILNDDDPTTLAPAKQKSWQQEQHLVAIFQQLVTLNTECELGFKLSDLRYTP</sequence>
<dbReference type="Gene3D" id="1.10.150.20">
    <property type="entry name" value="5' to 3' exonuclease, C-terminal subdomain"/>
    <property type="match status" value="1"/>
</dbReference>
<keyword evidence="2" id="KW-0378">Hydrolase</keyword>
<evidence type="ECO:0000256" key="1">
    <source>
        <dbReference type="ARBA" id="ARBA00022722"/>
    </source>
</evidence>
<dbReference type="InterPro" id="IPR020045">
    <property type="entry name" value="DNA_polI_H3TH"/>
</dbReference>
<protein>
    <submittedName>
        <fullName evidence="4">Flap endonuclease Xni</fullName>
    </submittedName>
</protein>
<dbReference type="SUPFAM" id="SSF47807">
    <property type="entry name" value="5' to 3' exonuclease, C-terminal subdomain"/>
    <property type="match status" value="1"/>
</dbReference>
<dbReference type="InterPro" id="IPR002421">
    <property type="entry name" value="5-3_exonuclease"/>
</dbReference>
<keyword evidence="5" id="KW-1185">Reference proteome</keyword>
<dbReference type="Proteomes" id="UP001166251">
    <property type="component" value="Unassembled WGS sequence"/>
</dbReference>
<evidence type="ECO:0000259" key="3">
    <source>
        <dbReference type="SMART" id="SM00475"/>
    </source>
</evidence>
<dbReference type="PANTHER" id="PTHR42646:SF2">
    <property type="entry name" value="5'-3' EXONUCLEASE FAMILY PROTEIN"/>
    <property type="match status" value="1"/>
</dbReference>
<dbReference type="SMART" id="SM00475">
    <property type="entry name" value="53EXOc"/>
    <property type="match status" value="1"/>
</dbReference>
<reference evidence="4" key="1">
    <citation type="submission" date="2021-07" db="EMBL/GenBank/DDBJ databases">
        <title>Neiella marina sp. nov., isolated from the intestinal content of sea cucumber Apostichopus japonicus.</title>
        <authorList>
            <person name="Bai X."/>
        </authorList>
    </citation>
    <scope>NUCLEOTIDE SEQUENCE</scope>
    <source>
        <strain evidence="4">126</strain>
    </source>
</reference>
<dbReference type="CDD" id="cd09859">
    <property type="entry name" value="PIN_53EXO"/>
    <property type="match status" value="1"/>
</dbReference>
<keyword evidence="1" id="KW-0540">Nuclease</keyword>